<dbReference type="PANTHER" id="PTHR44757">
    <property type="entry name" value="DIGUANYLATE CYCLASE DGCP"/>
    <property type="match status" value="1"/>
</dbReference>
<dbReference type="Pfam" id="PF00563">
    <property type="entry name" value="EAL"/>
    <property type="match status" value="1"/>
</dbReference>
<name>A0A919IPH7_9ACTN</name>
<dbReference type="SUPFAM" id="SSF55073">
    <property type="entry name" value="Nucleotide cyclase"/>
    <property type="match status" value="1"/>
</dbReference>
<feature type="transmembrane region" description="Helical" evidence="1">
    <location>
        <begin position="38"/>
        <end position="55"/>
    </location>
</feature>
<evidence type="ECO:0000256" key="1">
    <source>
        <dbReference type="SAM" id="Phobius"/>
    </source>
</evidence>
<dbReference type="Pfam" id="PF00990">
    <property type="entry name" value="GGDEF"/>
    <property type="match status" value="1"/>
</dbReference>
<keyword evidence="5" id="KW-1185">Reference proteome</keyword>
<feature type="domain" description="EAL" evidence="2">
    <location>
        <begin position="483"/>
        <end position="736"/>
    </location>
</feature>
<dbReference type="PROSITE" id="PS50883">
    <property type="entry name" value="EAL"/>
    <property type="match status" value="1"/>
</dbReference>
<dbReference type="CDD" id="cd01948">
    <property type="entry name" value="EAL"/>
    <property type="match status" value="1"/>
</dbReference>
<dbReference type="Gene3D" id="3.20.20.450">
    <property type="entry name" value="EAL domain"/>
    <property type="match status" value="1"/>
</dbReference>
<reference evidence="4" key="1">
    <citation type="submission" date="2021-01" db="EMBL/GenBank/DDBJ databases">
        <title>Whole genome shotgun sequence of Actinoplanes cyaneus NBRC 14990.</title>
        <authorList>
            <person name="Komaki H."/>
            <person name="Tamura T."/>
        </authorList>
    </citation>
    <scope>NUCLEOTIDE SEQUENCE</scope>
    <source>
        <strain evidence="4">NBRC 14990</strain>
    </source>
</reference>
<dbReference type="EMBL" id="BOMH01000061">
    <property type="protein sequence ID" value="GID69414.1"/>
    <property type="molecule type" value="Genomic_DNA"/>
</dbReference>
<feature type="transmembrane region" description="Helical" evidence="1">
    <location>
        <begin position="101"/>
        <end position="118"/>
    </location>
</feature>
<feature type="transmembrane region" description="Helical" evidence="1">
    <location>
        <begin position="125"/>
        <end position="144"/>
    </location>
</feature>
<evidence type="ECO:0000259" key="3">
    <source>
        <dbReference type="PROSITE" id="PS50887"/>
    </source>
</evidence>
<gene>
    <name evidence="4" type="ORF">Acy02nite_72950</name>
</gene>
<evidence type="ECO:0000259" key="2">
    <source>
        <dbReference type="PROSITE" id="PS50883"/>
    </source>
</evidence>
<keyword evidence="1" id="KW-0812">Transmembrane</keyword>
<dbReference type="AlphaFoldDB" id="A0A919IPH7"/>
<dbReference type="InterPro" id="IPR035919">
    <property type="entry name" value="EAL_sf"/>
</dbReference>
<dbReference type="PROSITE" id="PS50887">
    <property type="entry name" value="GGDEF"/>
    <property type="match status" value="1"/>
</dbReference>
<dbReference type="SMART" id="SM00052">
    <property type="entry name" value="EAL"/>
    <property type="match status" value="1"/>
</dbReference>
<evidence type="ECO:0000313" key="5">
    <source>
        <dbReference type="Proteomes" id="UP000619479"/>
    </source>
</evidence>
<feature type="transmembrane region" description="Helical" evidence="1">
    <location>
        <begin position="256"/>
        <end position="276"/>
    </location>
</feature>
<keyword evidence="1" id="KW-0472">Membrane</keyword>
<feature type="transmembrane region" description="Helical" evidence="1">
    <location>
        <begin position="223"/>
        <end position="244"/>
    </location>
</feature>
<dbReference type="SUPFAM" id="SSF141868">
    <property type="entry name" value="EAL domain-like"/>
    <property type="match status" value="1"/>
</dbReference>
<dbReference type="FunFam" id="3.30.70.270:FF:000001">
    <property type="entry name" value="Diguanylate cyclase domain protein"/>
    <property type="match status" value="1"/>
</dbReference>
<dbReference type="InterPro" id="IPR000160">
    <property type="entry name" value="GGDEF_dom"/>
</dbReference>
<dbReference type="PANTHER" id="PTHR44757:SF2">
    <property type="entry name" value="BIOFILM ARCHITECTURE MAINTENANCE PROTEIN MBAA"/>
    <property type="match status" value="1"/>
</dbReference>
<dbReference type="CDD" id="cd01949">
    <property type="entry name" value="GGDEF"/>
    <property type="match status" value="1"/>
</dbReference>
<dbReference type="InterPro" id="IPR052155">
    <property type="entry name" value="Biofilm_reg_signaling"/>
</dbReference>
<dbReference type="SMART" id="SM00267">
    <property type="entry name" value="GGDEF"/>
    <property type="match status" value="1"/>
</dbReference>
<feature type="transmembrane region" description="Helical" evidence="1">
    <location>
        <begin position="191"/>
        <end position="211"/>
    </location>
</feature>
<evidence type="ECO:0000313" key="4">
    <source>
        <dbReference type="EMBL" id="GID69414.1"/>
    </source>
</evidence>
<protein>
    <submittedName>
        <fullName evidence="4">Uncharacterized protein</fullName>
    </submittedName>
</protein>
<proteinExistence type="predicted"/>
<comment type="caution">
    <text evidence="4">The sequence shown here is derived from an EMBL/GenBank/DDBJ whole genome shotgun (WGS) entry which is preliminary data.</text>
</comment>
<feature type="transmembrane region" description="Helical" evidence="1">
    <location>
        <begin position="156"/>
        <end position="179"/>
    </location>
</feature>
<sequence length="766" mass="81717">MIGRSRGGIRHLWWIYLLVTSALAVVYLTVPFNAGTRWIYVVVNSTAPIATWIGLRGHVPRRRGGWLVIGGGLALSAAGDVIFALHTARTGDPAFPSPADVLYLLGHLTIAAGTAMLASRAGRTAFVDAAVILSPLASIAWILVVGPTMTEGGSVTARFVAMAAPVSTLLVVYCALALALGVELRTPGVRWLLSGLVAWFLSDALYTHQGLTGSYREGGLIDLGWMAMPILLGTAALHPSMVATTPRRSVMRTLTLPRALILFGAALLLPCLHLFWEPGSDTPLVLGSALSMALVAVRLAGPIHELSWRAGHDILTGLVNRSLLMDRLALALNAMPPAPTARVGLLFCDLDHFKDVNDSLGHDAGDQLLIEISARLRAAVGDAGVVCRLGGDEFVILMPETTEEQAAQIADRVATTLGRPMRLADGTEFFATLSIGLRTTGDRNADPDALVQDADTAMYQAKAAGRGRMVRFDAEIRAEAAQRLRIDADLRRALSHPGEIFCVYQPVFRVGDGRLSSVEALARWHHPADGVLPPAVFVPIAEAAGTIAQVFAVVLDQSLAAQRGWFDRTGRWIPVAVNLSPRQLDRFTADFVLAALDRAGTPPDMLTLELTETGVAEPATVEDALGPLRRAGVKIAVDDFGTGYSSMARVADHGWDVVKIDRAFVAGIHRDQARTALADAMVKMAHALGMVTVAEGVDNAADLQVLARLGCEFAQGYLLSHPVGQEGILELALVEPRESVELRPGRVQAGELTGVELDVEGREQVV</sequence>
<feature type="domain" description="GGDEF" evidence="3">
    <location>
        <begin position="341"/>
        <end position="474"/>
    </location>
</feature>
<feature type="transmembrane region" description="Helical" evidence="1">
    <location>
        <begin position="12"/>
        <end position="32"/>
    </location>
</feature>
<dbReference type="InterPro" id="IPR029787">
    <property type="entry name" value="Nucleotide_cyclase"/>
</dbReference>
<keyword evidence="1" id="KW-1133">Transmembrane helix</keyword>
<feature type="transmembrane region" description="Helical" evidence="1">
    <location>
        <begin position="67"/>
        <end position="89"/>
    </location>
</feature>
<accession>A0A919IPH7</accession>
<dbReference type="InterPro" id="IPR043128">
    <property type="entry name" value="Rev_trsase/Diguanyl_cyclase"/>
</dbReference>
<dbReference type="RefSeq" id="WP_203751798.1">
    <property type="nucleotide sequence ID" value="NZ_BAAAUC010000005.1"/>
</dbReference>
<organism evidence="4 5">
    <name type="scientific">Actinoplanes cyaneus</name>
    <dbReference type="NCBI Taxonomy" id="52696"/>
    <lineage>
        <taxon>Bacteria</taxon>
        <taxon>Bacillati</taxon>
        <taxon>Actinomycetota</taxon>
        <taxon>Actinomycetes</taxon>
        <taxon>Micromonosporales</taxon>
        <taxon>Micromonosporaceae</taxon>
        <taxon>Actinoplanes</taxon>
    </lineage>
</organism>
<dbReference type="Gene3D" id="3.30.70.270">
    <property type="match status" value="1"/>
</dbReference>
<dbReference type="InterPro" id="IPR001633">
    <property type="entry name" value="EAL_dom"/>
</dbReference>
<dbReference type="Proteomes" id="UP000619479">
    <property type="component" value="Unassembled WGS sequence"/>
</dbReference>
<dbReference type="NCBIfam" id="TIGR00254">
    <property type="entry name" value="GGDEF"/>
    <property type="match status" value="1"/>
</dbReference>